<organism evidence="1 2">
    <name type="scientific">Vibrio alginolyticus (strain ATCC 17749 / DSM 2171 / NBRC 15630 / NCIMB 1903 / NCTC 12160 / XII-53)</name>
    <dbReference type="NCBI Taxonomy" id="1219076"/>
    <lineage>
        <taxon>Bacteria</taxon>
        <taxon>Pseudomonadati</taxon>
        <taxon>Pseudomonadota</taxon>
        <taxon>Gammaproteobacteria</taxon>
        <taxon>Vibrionales</taxon>
        <taxon>Vibrionaceae</taxon>
        <taxon>Vibrio</taxon>
    </lineage>
</organism>
<evidence type="ECO:0000313" key="1">
    <source>
        <dbReference type="EMBL" id="AGV19345.1"/>
    </source>
</evidence>
<accession>A0A2I3CNJ0</accession>
<gene>
    <name evidence="1" type="ORF">N646_3535</name>
</gene>
<evidence type="ECO:0000313" key="2">
    <source>
        <dbReference type="Proteomes" id="UP000016714"/>
    </source>
</evidence>
<dbReference type="HOGENOM" id="CLU_3159107_0_0_6"/>
<dbReference type="AlphaFoldDB" id="A0A2I3CNJ0"/>
<proteinExistence type="predicted"/>
<sequence>MGVFLKIEDVEDEKSFYWLRALTRGFAFIGMHGNSHAQFALQNCILFA</sequence>
<protein>
    <submittedName>
        <fullName evidence="1">Uncharacterized protein</fullName>
    </submittedName>
</protein>
<dbReference type="KEGG" id="vag:N646_3535"/>
<dbReference type="EMBL" id="CP006719">
    <property type="protein sequence ID" value="AGV19345.1"/>
    <property type="molecule type" value="Genomic_DNA"/>
</dbReference>
<reference evidence="1 2" key="1">
    <citation type="journal article" date="2015" name="Genome Announc.">
        <title>Complete genome sequence of Vibrio alginolyticus ATCC 17749.</title>
        <authorList>
            <person name="Liu X.F."/>
            <person name="Cao Y."/>
            <person name="Zhang H.L."/>
            <person name="Chen Y.J."/>
            <person name="Hu C.J."/>
        </authorList>
    </citation>
    <scope>NUCLEOTIDE SEQUENCE [LARGE SCALE GENOMIC DNA]</scope>
    <source>
        <strain evidence="2">ATCC 17749 / DSM 2171 / NBRC 15630 / NCIMB 1903 / NCTC 12160 / XII-53</strain>
    </source>
</reference>
<name>A0A2I3CNJ0_VIBAX</name>
<dbReference type="Proteomes" id="UP000016714">
    <property type="component" value="Chromosome 2"/>
</dbReference>